<keyword evidence="1" id="KW-0805">Transcription regulation</keyword>
<feature type="domain" description="HTH gntR-type" evidence="4">
    <location>
        <begin position="16"/>
        <end position="84"/>
    </location>
</feature>
<organism evidence="5 6">
    <name type="scientific">Herbaspirillum hiltneri N3</name>
    <dbReference type="NCBI Taxonomy" id="1262470"/>
    <lineage>
        <taxon>Bacteria</taxon>
        <taxon>Pseudomonadati</taxon>
        <taxon>Pseudomonadota</taxon>
        <taxon>Betaproteobacteria</taxon>
        <taxon>Burkholderiales</taxon>
        <taxon>Oxalobacteraceae</taxon>
        <taxon>Herbaspirillum</taxon>
    </lineage>
</organism>
<protein>
    <submittedName>
        <fullName evidence="5">GntR family transcriptional regulator</fullName>
    </submittedName>
</protein>
<dbReference type="CDD" id="cd07377">
    <property type="entry name" value="WHTH_GntR"/>
    <property type="match status" value="1"/>
</dbReference>
<dbReference type="PROSITE" id="PS50949">
    <property type="entry name" value="HTH_GNTR"/>
    <property type="match status" value="1"/>
</dbReference>
<dbReference type="SMART" id="SM00345">
    <property type="entry name" value="HTH_GNTR"/>
    <property type="match status" value="1"/>
</dbReference>
<dbReference type="Pfam" id="PF07729">
    <property type="entry name" value="FCD"/>
    <property type="match status" value="1"/>
</dbReference>
<dbReference type="InterPro" id="IPR036390">
    <property type="entry name" value="WH_DNA-bd_sf"/>
</dbReference>
<dbReference type="Gene3D" id="1.10.10.10">
    <property type="entry name" value="Winged helix-like DNA-binding domain superfamily/Winged helix DNA-binding domain"/>
    <property type="match status" value="1"/>
</dbReference>
<dbReference type="SMART" id="SM00895">
    <property type="entry name" value="FCD"/>
    <property type="match status" value="1"/>
</dbReference>
<evidence type="ECO:0000313" key="6">
    <source>
        <dbReference type="Proteomes" id="UP000063429"/>
    </source>
</evidence>
<dbReference type="InterPro" id="IPR011711">
    <property type="entry name" value="GntR_C"/>
</dbReference>
<sequence length="246" mass="27492">MLKVVTALAELSAPETRLYRVVADRIQAYIRDEHMTAGGRLPSERDLAAQLKVSRASVREALIALELTGVIEVRGGSGIYVIEKKGAAPAIQEIGPGPFEILSARCMIEGEVAAIAARMATDGALDAILRALNDMERFYHDRPNNEEADRTFHLSIARATGNSALVSVIENLWDQRGRLWIKMEEHFHTEELRQQTLVDHRRILEAIVDRDPEGARKAMHAHLERVTTEFSRGWGGGKAYMPHHQE</sequence>
<evidence type="ECO:0000256" key="2">
    <source>
        <dbReference type="ARBA" id="ARBA00023125"/>
    </source>
</evidence>
<dbReference type="SUPFAM" id="SSF48008">
    <property type="entry name" value="GntR ligand-binding domain-like"/>
    <property type="match status" value="1"/>
</dbReference>
<dbReference type="Proteomes" id="UP000063429">
    <property type="component" value="Chromosome"/>
</dbReference>
<evidence type="ECO:0000256" key="1">
    <source>
        <dbReference type="ARBA" id="ARBA00023015"/>
    </source>
</evidence>
<proteinExistence type="predicted"/>
<name>A0ABN4HYM4_9BURK</name>
<evidence type="ECO:0000256" key="3">
    <source>
        <dbReference type="ARBA" id="ARBA00023163"/>
    </source>
</evidence>
<keyword evidence="6" id="KW-1185">Reference proteome</keyword>
<dbReference type="InterPro" id="IPR036388">
    <property type="entry name" value="WH-like_DNA-bd_sf"/>
</dbReference>
<dbReference type="PANTHER" id="PTHR43537:SF5">
    <property type="entry name" value="UXU OPERON TRANSCRIPTIONAL REGULATOR"/>
    <property type="match status" value="1"/>
</dbReference>
<dbReference type="Pfam" id="PF00392">
    <property type="entry name" value="GntR"/>
    <property type="match status" value="1"/>
</dbReference>
<dbReference type="InterPro" id="IPR000524">
    <property type="entry name" value="Tscrpt_reg_HTH_GntR"/>
</dbReference>
<dbReference type="PRINTS" id="PR00035">
    <property type="entry name" value="HTHGNTR"/>
</dbReference>
<dbReference type="InterPro" id="IPR008920">
    <property type="entry name" value="TF_FadR/GntR_C"/>
</dbReference>
<dbReference type="Gene3D" id="1.20.120.530">
    <property type="entry name" value="GntR ligand-binding domain-like"/>
    <property type="match status" value="1"/>
</dbReference>
<reference evidence="6" key="1">
    <citation type="journal article" date="2015" name="Genome Announc.">
        <title>Complete Genome Sequence of Herbaspirillum hiltneri N3 (DSM 17495), Isolated from Surface-Sterilized Wheat Roots.</title>
        <authorList>
            <person name="Guizelini D."/>
            <person name="Saizaki P.M."/>
            <person name="Coimbra N.A."/>
            <person name="Weiss V.A."/>
            <person name="Faoro H."/>
            <person name="Sfeir M.Z."/>
            <person name="Baura V.A."/>
            <person name="Monteiro R.A."/>
            <person name="Chubatsu L.S."/>
            <person name="Souza E.M."/>
            <person name="Cruz L.M."/>
            <person name="Pedrosa F.O."/>
            <person name="Raittz R.T."/>
            <person name="Marchaukoski J.N."/>
            <person name="Steffens M.B."/>
        </authorList>
    </citation>
    <scope>NUCLEOTIDE SEQUENCE [LARGE SCALE GENOMIC DNA]</scope>
    <source>
        <strain evidence="6">N3</strain>
    </source>
</reference>
<dbReference type="EMBL" id="CP011409">
    <property type="protein sequence ID" value="AKZ63697.1"/>
    <property type="molecule type" value="Genomic_DNA"/>
</dbReference>
<evidence type="ECO:0000259" key="4">
    <source>
        <dbReference type="PROSITE" id="PS50949"/>
    </source>
</evidence>
<dbReference type="RefSeq" id="WP_053198499.1">
    <property type="nucleotide sequence ID" value="NZ_CP011409.1"/>
</dbReference>
<evidence type="ECO:0000313" key="5">
    <source>
        <dbReference type="EMBL" id="AKZ63697.1"/>
    </source>
</evidence>
<gene>
    <name evidence="5" type="ORF">F506_14390</name>
</gene>
<keyword evidence="2" id="KW-0238">DNA-binding</keyword>
<keyword evidence="3" id="KW-0804">Transcription</keyword>
<dbReference type="PANTHER" id="PTHR43537">
    <property type="entry name" value="TRANSCRIPTIONAL REGULATOR, GNTR FAMILY"/>
    <property type="match status" value="1"/>
</dbReference>
<accession>A0ABN4HYM4</accession>
<dbReference type="SUPFAM" id="SSF46785">
    <property type="entry name" value="Winged helix' DNA-binding domain"/>
    <property type="match status" value="1"/>
</dbReference>